<dbReference type="Proteomes" id="UP000441208">
    <property type="component" value="Unassembled WGS sequence"/>
</dbReference>
<dbReference type="OrthoDB" id="126946at2759"/>
<name>A0A6A3JR98_9STRA</name>
<evidence type="ECO:0000313" key="3">
    <source>
        <dbReference type="EMBL" id="KAE8932292.1"/>
    </source>
</evidence>
<dbReference type="InterPro" id="IPR036322">
    <property type="entry name" value="WD40_repeat_dom_sf"/>
</dbReference>
<organism evidence="4 18">
    <name type="scientific">Phytophthora fragariae</name>
    <dbReference type="NCBI Taxonomy" id="53985"/>
    <lineage>
        <taxon>Eukaryota</taxon>
        <taxon>Sar</taxon>
        <taxon>Stramenopiles</taxon>
        <taxon>Oomycota</taxon>
        <taxon>Peronosporomycetes</taxon>
        <taxon>Peronosporales</taxon>
        <taxon>Peronosporaceae</taxon>
        <taxon>Phytophthora</taxon>
    </lineage>
</organism>
<dbReference type="EMBL" id="QXGF01001134">
    <property type="protein sequence ID" value="KAE8932292.1"/>
    <property type="molecule type" value="Genomic_DNA"/>
</dbReference>
<evidence type="ECO:0000313" key="9">
    <source>
        <dbReference type="EMBL" id="KAE9213406.1"/>
    </source>
</evidence>
<evidence type="ECO:0000313" key="18">
    <source>
        <dbReference type="Proteomes" id="UP000460718"/>
    </source>
</evidence>
<evidence type="ECO:0000313" key="6">
    <source>
        <dbReference type="EMBL" id="KAE9133378.1"/>
    </source>
</evidence>
<evidence type="ECO:0000313" key="14">
    <source>
        <dbReference type="Proteomes" id="UP000437068"/>
    </source>
</evidence>
<reference evidence="18 19" key="1">
    <citation type="submission" date="2018-09" db="EMBL/GenBank/DDBJ databases">
        <title>Genomic investigation of the strawberry pathogen Phytophthora fragariae indicates pathogenicity is determined by transcriptional variation in three key races.</title>
        <authorList>
            <person name="Adams T.M."/>
            <person name="Armitage A.D."/>
            <person name="Sobczyk M.K."/>
            <person name="Bates H.J."/>
            <person name="Dunwell J.M."/>
            <person name="Nellist C.F."/>
            <person name="Harrison R.J."/>
        </authorList>
    </citation>
    <scope>NUCLEOTIDE SEQUENCE [LARGE SCALE GENOMIC DNA]</scope>
    <source>
        <strain evidence="11 14">A4</strain>
        <strain evidence="10 15">BC-1</strain>
        <strain evidence="9 19">BC-23</strain>
        <strain evidence="8 13">NOV-27</strain>
        <strain evidence="6 16">NOV-5</strain>
        <strain evidence="5 17">NOV-71</strain>
        <strain evidence="3 12">NOV-9</strain>
        <strain evidence="7 20">ONT-3</strain>
        <strain evidence="4 18">SCRP245</strain>
    </source>
</reference>
<evidence type="ECO:0000313" key="7">
    <source>
        <dbReference type="EMBL" id="KAE9137477.1"/>
    </source>
</evidence>
<evidence type="ECO:0000256" key="1">
    <source>
        <dbReference type="SAM" id="Phobius"/>
    </source>
</evidence>
<dbReference type="Proteomes" id="UP000437068">
    <property type="component" value="Unassembled WGS sequence"/>
</dbReference>
<dbReference type="EMBL" id="QXGD01001113">
    <property type="protein sequence ID" value="KAE9214356.1"/>
    <property type="molecule type" value="Genomic_DNA"/>
</dbReference>
<keyword evidence="13" id="KW-1185">Reference proteome</keyword>
<evidence type="ECO:0000313" key="17">
    <source>
        <dbReference type="Proteomes" id="UP000441208"/>
    </source>
</evidence>
<keyword evidence="2" id="KW-0732">Signal</keyword>
<evidence type="ECO:0000313" key="16">
    <source>
        <dbReference type="Proteomes" id="UP000440732"/>
    </source>
</evidence>
<evidence type="ECO:0000313" key="10">
    <source>
        <dbReference type="EMBL" id="KAE9214356.1"/>
    </source>
</evidence>
<evidence type="ECO:0000256" key="2">
    <source>
        <dbReference type="SAM" id="SignalP"/>
    </source>
</evidence>
<evidence type="ECO:0000313" key="15">
    <source>
        <dbReference type="Proteomes" id="UP000440367"/>
    </source>
</evidence>
<keyword evidence="1" id="KW-0812">Transmembrane</keyword>
<evidence type="ECO:0000313" key="11">
    <source>
        <dbReference type="EMBL" id="KAE9299478.1"/>
    </source>
</evidence>
<dbReference type="Proteomes" id="UP000460718">
    <property type="component" value="Unassembled WGS sequence"/>
</dbReference>
<comment type="caution">
    <text evidence="4">The sequence shown here is derived from an EMBL/GenBank/DDBJ whole genome shotgun (WGS) entry which is preliminary data.</text>
</comment>
<evidence type="ECO:0000313" key="19">
    <source>
        <dbReference type="Proteomes" id="UP000476176"/>
    </source>
</evidence>
<dbReference type="EMBL" id="QXGE01001003">
    <property type="protein sequence ID" value="KAE9299478.1"/>
    <property type="molecule type" value="Genomic_DNA"/>
</dbReference>
<keyword evidence="1" id="KW-0472">Membrane</keyword>
<dbReference type="Proteomes" id="UP000488956">
    <property type="component" value="Unassembled WGS sequence"/>
</dbReference>
<sequence>MGMFPRVVLPLVLCIVLYDSFAIGASEIEVALGPDGSVIDENRPVETVTSDPEEANGGAMQQKVASGAEPMEMKDAMFLQQENNVVTVMTTLQQELVAVQQMVTLQEKKLQVLEQMRSVWLQEHQEVKETEDLEVVKRKSRTDTRDVIERRLDAAVAESVAQSTAKHFSTYFIERLEIALDGQVADMMIMKLRASSATELIAVAYTDGIVVFYTSEEEELLRVDTERHGIKSIALEAQDHLQPCLVVTYETPVAAIYELNIVEKSVAGEYASSDEDKTKSDPLLPMTISISPEVSLSISEHRDLPLSAKASAVAFARSSRQVILAVAEANGIIDFFSRNGTMLRQIQTNASITAMETSRNLLVFSNGTALVVSSMTRAQGSVFHACPGSSAKISSIAFDTVHPEIIYAGTQRGEILVYLVNAGVSGGSQVCRLLSRLTVQSTPRDQTPLSLAVTKSYVIATGPQDIAVFNVSKTQKMGVSLSQLCMIHLNDRLTPGEPGDEETLPVVSFSEGVTGSHFAFVTAGIGGQPKLNLFHSLLPQESESSDFQWTTFIYAGVVIVAVVVSQLFVRWQKQTSVNPWDSAGKTRDSPYGKYGGFKGRNHTNFDGEDFSRYNSLSDELRRKISQAKKGPAQRPIDDEADY</sequence>
<dbReference type="Proteomes" id="UP000476176">
    <property type="component" value="Unassembled WGS sequence"/>
</dbReference>
<evidence type="ECO:0000313" key="12">
    <source>
        <dbReference type="Proteomes" id="UP000429523"/>
    </source>
</evidence>
<dbReference type="Proteomes" id="UP000440367">
    <property type="component" value="Unassembled WGS sequence"/>
</dbReference>
<dbReference type="Gene3D" id="2.130.10.10">
    <property type="entry name" value="YVTN repeat-like/Quinoprotein amine dehydrogenase"/>
    <property type="match status" value="1"/>
</dbReference>
<evidence type="ECO:0000313" key="8">
    <source>
        <dbReference type="EMBL" id="KAE9198133.1"/>
    </source>
</evidence>
<feature type="chain" id="PRO_5036164656" evidence="2">
    <location>
        <begin position="26"/>
        <end position="642"/>
    </location>
</feature>
<dbReference type="InterPro" id="IPR015943">
    <property type="entry name" value="WD40/YVTN_repeat-like_dom_sf"/>
</dbReference>
<dbReference type="EMBL" id="QXGB01001051">
    <property type="protein sequence ID" value="KAE9198133.1"/>
    <property type="molecule type" value="Genomic_DNA"/>
</dbReference>
<dbReference type="AlphaFoldDB" id="A0A6A3JR98"/>
<dbReference type="EMBL" id="QXFZ01001071">
    <property type="protein sequence ID" value="KAE9097691.1"/>
    <property type="molecule type" value="Genomic_DNA"/>
</dbReference>
<dbReference type="SUPFAM" id="SSF50978">
    <property type="entry name" value="WD40 repeat-like"/>
    <property type="match status" value="1"/>
</dbReference>
<protein>
    <submittedName>
        <fullName evidence="4">Uncharacterized protein</fullName>
    </submittedName>
</protein>
<dbReference type="EMBL" id="QXGC01001024">
    <property type="protein sequence ID" value="KAE9213406.1"/>
    <property type="molecule type" value="Genomic_DNA"/>
</dbReference>
<evidence type="ECO:0000313" key="5">
    <source>
        <dbReference type="EMBL" id="KAE9097691.1"/>
    </source>
</evidence>
<proteinExistence type="predicted"/>
<evidence type="ECO:0000313" key="20">
    <source>
        <dbReference type="Proteomes" id="UP000488956"/>
    </source>
</evidence>
<dbReference type="Proteomes" id="UP000429523">
    <property type="component" value="Unassembled WGS sequence"/>
</dbReference>
<dbReference type="Proteomes" id="UP000440732">
    <property type="component" value="Unassembled WGS sequence"/>
</dbReference>
<evidence type="ECO:0000313" key="4">
    <source>
        <dbReference type="EMBL" id="KAE8997836.1"/>
    </source>
</evidence>
<dbReference type="EMBL" id="QXFW01001034">
    <property type="protein sequence ID" value="KAE8997836.1"/>
    <property type="molecule type" value="Genomic_DNA"/>
</dbReference>
<keyword evidence="1" id="KW-1133">Transmembrane helix</keyword>
<evidence type="ECO:0000313" key="13">
    <source>
        <dbReference type="Proteomes" id="UP000433483"/>
    </source>
</evidence>
<feature type="signal peptide" evidence="2">
    <location>
        <begin position="1"/>
        <end position="25"/>
    </location>
</feature>
<dbReference type="Proteomes" id="UP000433483">
    <property type="component" value="Unassembled WGS sequence"/>
</dbReference>
<feature type="transmembrane region" description="Helical" evidence="1">
    <location>
        <begin position="549"/>
        <end position="569"/>
    </location>
</feature>
<gene>
    <name evidence="11" type="ORF">PF001_g15424</name>
    <name evidence="10" type="ORF">PF002_g17690</name>
    <name evidence="9" type="ORF">PF004_g15359</name>
    <name evidence="8" type="ORF">PF005_g16250</name>
    <name evidence="6" type="ORF">PF006_g15038</name>
    <name evidence="5" type="ORF">PF007_g16535</name>
    <name evidence="3" type="ORF">PF009_g17668</name>
    <name evidence="7" type="ORF">PF010_g1334</name>
    <name evidence="4" type="ORF">PF011_g15304</name>
</gene>
<dbReference type="EMBL" id="QXFX01000032">
    <property type="protein sequence ID" value="KAE9137477.1"/>
    <property type="molecule type" value="Genomic_DNA"/>
</dbReference>
<accession>A0A6A3JR98</accession>
<dbReference type="EMBL" id="QXGA01000975">
    <property type="protein sequence ID" value="KAE9133378.1"/>
    <property type="molecule type" value="Genomic_DNA"/>
</dbReference>